<dbReference type="PANTHER" id="PTHR22916">
    <property type="entry name" value="GLYCOSYLTRANSFERASE"/>
    <property type="match status" value="1"/>
</dbReference>
<dbReference type="RefSeq" id="WP_055062669.1">
    <property type="nucleotide sequence ID" value="NZ_CVRQ01000053.1"/>
</dbReference>
<accession>A0A0M6WVY7</accession>
<dbReference type="CDD" id="cd00761">
    <property type="entry name" value="Glyco_tranf_GTA_type"/>
    <property type="match status" value="1"/>
</dbReference>
<gene>
    <name evidence="2" type="ORF">T1815_27951</name>
</gene>
<reference evidence="3" key="1">
    <citation type="submission" date="2015-05" db="EMBL/GenBank/DDBJ databases">
        <authorList>
            <consortium name="Pathogen Informatics"/>
        </authorList>
    </citation>
    <scope>NUCLEOTIDE SEQUENCE [LARGE SCALE GENOMIC DNA]</scope>
    <source>
        <strain evidence="3">T1-815</strain>
    </source>
</reference>
<evidence type="ECO:0000313" key="3">
    <source>
        <dbReference type="Proteomes" id="UP000049472"/>
    </source>
</evidence>
<dbReference type="EMBL" id="CVRQ01000053">
    <property type="protein sequence ID" value="CRL41810.1"/>
    <property type="molecule type" value="Genomic_DNA"/>
</dbReference>
<dbReference type="InterPro" id="IPR029044">
    <property type="entry name" value="Nucleotide-diphossugar_trans"/>
</dbReference>
<proteinExistence type="predicted"/>
<dbReference type="Proteomes" id="UP000049472">
    <property type="component" value="Unassembled WGS sequence"/>
</dbReference>
<dbReference type="PANTHER" id="PTHR22916:SF3">
    <property type="entry name" value="UDP-GLCNAC:BETAGAL BETA-1,3-N-ACETYLGLUCOSAMINYLTRANSFERASE-LIKE PROTEIN 1"/>
    <property type="match status" value="1"/>
</dbReference>
<dbReference type="GO" id="GO:0016758">
    <property type="term" value="F:hexosyltransferase activity"/>
    <property type="evidence" value="ECO:0007669"/>
    <property type="project" value="UniProtKB-ARBA"/>
</dbReference>
<feature type="domain" description="Glycosyltransferase 2-like" evidence="1">
    <location>
        <begin position="7"/>
        <end position="138"/>
    </location>
</feature>
<organism evidence="2 3">
    <name type="scientific">Agathobacter rectalis</name>
    <dbReference type="NCBI Taxonomy" id="39491"/>
    <lineage>
        <taxon>Bacteria</taxon>
        <taxon>Bacillati</taxon>
        <taxon>Bacillota</taxon>
        <taxon>Clostridia</taxon>
        <taxon>Lachnospirales</taxon>
        <taxon>Lachnospiraceae</taxon>
        <taxon>Agathobacter</taxon>
    </lineage>
</organism>
<evidence type="ECO:0000313" key="2">
    <source>
        <dbReference type="EMBL" id="CRL41810.1"/>
    </source>
</evidence>
<dbReference type="SUPFAM" id="SSF53448">
    <property type="entry name" value="Nucleotide-diphospho-sugar transferases"/>
    <property type="match status" value="1"/>
</dbReference>
<name>A0A0M6WVY7_9FIRM</name>
<protein>
    <recommendedName>
        <fullName evidence="1">Glycosyltransferase 2-like domain-containing protein</fullName>
    </recommendedName>
</protein>
<sequence length="323" mass="38085">MTKPLVSIITPCYNGEAFLKRYFESILNQTYPNLELIFINDGSTDRTEEIALSYRERLEKRGITYIYEKQENAGQAAALNRGLKLFTGEYLTWPDSDDEMVSDAVEKKVDYLEQHPDYGFCICKTKVVNENNPEMKCGYYERMKPEGEDYLFEDILFLRNIYFAPGAYMVRSEELLEVLPDREIYTGKGGQNAQVLLPMAYSYKCGYMDDILYLYYIREESHSHSITDSKKVIQQLEYYETILLETLKKMGNDIYEKYEGKIKCFYAARKFGNAVDTRDREFIRKEYLEMQKQNFYIPFKTKLLYIKSTNRILKSIVDKVKGR</sequence>
<dbReference type="Pfam" id="PF00535">
    <property type="entry name" value="Glycos_transf_2"/>
    <property type="match status" value="1"/>
</dbReference>
<dbReference type="InterPro" id="IPR001173">
    <property type="entry name" value="Glyco_trans_2-like"/>
</dbReference>
<keyword evidence="3" id="KW-1185">Reference proteome</keyword>
<dbReference type="AlphaFoldDB" id="A0A0M6WVY7"/>
<evidence type="ECO:0000259" key="1">
    <source>
        <dbReference type="Pfam" id="PF00535"/>
    </source>
</evidence>
<dbReference type="Gene3D" id="3.90.550.10">
    <property type="entry name" value="Spore Coat Polysaccharide Biosynthesis Protein SpsA, Chain A"/>
    <property type="match status" value="1"/>
</dbReference>